<evidence type="ECO:0000313" key="7">
    <source>
        <dbReference type="EMBL" id="ORZ13501.1"/>
    </source>
</evidence>
<feature type="signal peptide" evidence="6">
    <location>
        <begin position="1"/>
        <end position="22"/>
    </location>
</feature>
<dbReference type="OrthoDB" id="1735038at2759"/>
<keyword evidence="7" id="KW-0121">Carboxypeptidase</keyword>
<proteinExistence type="inferred from homology"/>
<evidence type="ECO:0000256" key="2">
    <source>
        <dbReference type="ARBA" id="ARBA00022670"/>
    </source>
</evidence>
<dbReference type="Gene3D" id="3.40.50.1820">
    <property type="entry name" value="alpha/beta hydrolase"/>
    <property type="match status" value="1"/>
</dbReference>
<evidence type="ECO:0000256" key="4">
    <source>
        <dbReference type="ARBA" id="ARBA00022801"/>
    </source>
</evidence>
<dbReference type="PANTHER" id="PTHR11010">
    <property type="entry name" value="PROTEASE S28 PRO-X CARBOXYPEPTIDASE-RELATED"/>
    <property type="match status" value="1"/>
</dbReference>
<accession>A0A1X2IBP8</accession>
<sequence>MTINKRVFLGTLLLFLVHIVYAIPPPAYRLHKKTVGISAFAPKVDPRYGPYYFHQVVDHQDTNSTTFRQRYWVNSDWYKTGGPVILYNAGETAADERSVYVTNSSMALLARELSGIVIVLEHRSYGESQPGADYSTKYLKTLTTYNALEDMASIIRNIKIPNLNKDIPPAPQTKWIVYGGSYSGNLAAWMREKYPDIVFAAVPSSAPVEMRYNFYQYFQAIQTYAPTHCVRSIETVINYVDHILFSPFPKPKDKLKEQFGAQGLQHDDDFAECK</sequence>
<evidence type="ECO:0000256" key="3">
    <source>
        <dbReference type="ARBA" id="ARBA00022729"/>
    </source>
</evidence>
<dbReference type="InterPro" id="IPR029058">
    <property type="entry name" value="AB_hydrolase_fold"/>
</dbReference>
<evidence type="ECO:0000256" key="5">
    <source>
        <dbReference type="ARBA" id="ARBA00023180"/>
    </source>
</evidence>
<keyword evidence="5" id="KW-0325">Glycoprotein</keyword>
<dbReference type="Pfam" id="PF05577">
    <property type="entry name" value="Peptidase_S28"/>
    <property type="match status" value="1"/>
</dbReference>
<comment type="caution">
    <text evidence="7">The sequence shown here is derived from an EMBL/GenBank/DDBJ whole genome shotgun (WGS) entry which is preliminary data.</text>
</comment>
<dbReference type="InterPro" id="IPR008758">
    <property type="entry name" value="Peptidase_S28"/>
</dbReference>
<name>A0A1X2IBP8_9FUNG</name>
<keyword evidence="3 6" id="KW-0732">Signal</keyword>
<dbReference type="PANTHER" id="PTHR11010:SF117">
    <property type="entry name" value="SERINE PROTEASE 16"/>
    <property type="match status" value="1"/>
</dbReference>
<keyword evidence="8" id="KW-1185">Reference proteome</keyword>
<evidence type="ECO:0000256" key="1">
    <source>
        <dbReference type="ARBA" id="ARBA00011079"/>
    </source>
</evidence>
<evidence type="ECO:0000313" key="8">
    <source>
        <dbReference type="Proteomes" id="UP000193560"/>
    </source>
</evidence>
<dbReference type="EMBL" id="MCGE01000016">
    <property type="protein sequence ID" value="ORZ13501.1"/>
    <property type="molecule type" value="Genomic_DNA"/>
</dbReference>
<dbReference type="GO" id="GO:0004180">
    <property type="term" value="F:carboxypeptidase activity"/>
    <property type="evidence" value="ECO:0007669"/>
    <property type="project" value="UniProtKB-KW"/>
</dbReference>
<dbReference type="GO" id="GO:0006508">
    <property type="term" value="P:proteolysis"/>
    <property type="evidence" value="ECO:0007669"/>
    <property type="project" value="UniProtKB-KW"/>
</dbReference>
<dbReference type="GO" id="GO:0008239">
    <property type="term" value="F:dipeptidyl-peptidase activity"/>
    <property type="evidence" value="ECO:0007669"/>
    <property type="project" value="TreeGrafter"/>
</dbReference>
<feature type="chain" id="PRO_5013027358" evidence="6">
    <location>
        <begin position="23"/>
        <end position="274"/>
    </location>
</feature>
<protein>
    <submittedName>
        <fullName evidence="7">Serine carboxypeptidase S28-domain-containing protein</fullName>
    </submittedName>
</protein>
<organism evidence="7 8">
    <name type="scientific">Absidia repens</name>
    <dbReference type="NCBI Taxonomy" id="90262"/>
    <lineage>
        <taxon>Eukaryota</taxon>
        <taxon>Fungi</taxon>
        <taxon>Fungi incertae sedis</taxon>
        <taxon>Mucoromycota</taxon>
        <taxon>Mucoromycotina</taxon>
        <taxon>Mucoromycetes</taxon>
        <taxon>Mucorales</taxon>
        <taxon>Cunninghamellaceae</taxon>
        <taxon>Absidia</taxon>
    </lineage>
</organism>
<dbReference type="AlphaFoldDB" id="A0A1X2IBP8"/>
<evidence type="ECO:0000256" key="6">
    <source>
        <dbReference type="SAM" id="SignalP"/>
    </source>
</evidence>
<keyword evidence="2" id="KW-0645">Protease</keyword>
<dbReference type="Proteomes" id="UP000193560">
    <property type="component" value="Unassembled WGS sequence"/>
</dbReference>
<keyword evidence="4" id="KW-0378">Hydrolase</keyword>
<gene>
    <name evidence="7" type="ORF">BCR42DRAFT_461574</name>
</gene>
<dbReference type="SUPFAM" id="SSF53474">
    <property type="entry name" value="alpha/beta-Hydrolases"/>
    <property type="match status" value="1"/>
</dbReference>
<reference evidence="7 8" key="1">
    <citation type="submission" date="2016-07" db="EMBL/GenBank/DDBJ databases">
        <title>Pervasive Adenine N6-methylation of Active Genes in Fungi.</title>
        <authorList>
            <consortium name="DOE Joint Genome Institute"/>
            <person name="Mondo S.J."/>
            <person name="Dannebaum R.O."/>
            <person name="Kuo R.C."/>
            <person name="Labutti K."/>
            <person name="Haridas S."/>
            <person name="Kuo A."/>
            <person name="Salamov A."/>
            <person name="Ahrendt S.R."/>
            <person name="Lipzen A."/>
            <person name="Sullivan W."/>
            <person name="Andreopoulos W.B."/>
            <person name="Clum A."/>
            <person name="Lindquist E."/>
            <person name="Daum C."/>
            <person name="Ramamoorthy G.K."/>
            <person name="Gryganskyi A."/>
            <person name="Culley D."/>
            <person name="Magnuson J.K."/>
            <person name="James T.Y."/>
            <person name="O'Malley M.A."/>
            <person name="Stajich J.E."/>
            <person name="Spatafora J.W."/>
            <person name="Visel A."/>
            <person name="Grigoriev I.V."/>
        </authorList>
    </citation>
    <scope>NUCLEOTIDE SEQUENCE [LARGE SCALE GENOMIC DNA]</scope>
    <source>
        <strain evidence="7 8">NRRL 1336</strain>
    </source>
</reference>
<comment type="similarity">
    <text evidence="1">Belongs to the peptidase S28 family.</text>
</comment>
<dbReference type="GO" id="GO:0070008">
    <property type="term" value="F:serine-type exopeptidase activity"/>
    <property type="evidence" value="ECO:0007669"/>
    <property type="project" value="InterPro"/>
</dbReference>